<dbReference type="PANTHER" id="PTHR19353">
    <property type="entry name" value="FATTY ACID DESATURASE 2"/>
    <property type="match status" value="1"/>
</dbReference>
<dbReference type="InterPro" id="IPR005804">
    <property type="entry name" value="FA_desaturase_dom"/>
</dbReference>
<feature type="transmembrane region" description="Helical" evidence="1">
    <location>
        <begin position="210"/>
        <end position="229"/>
    </location>
</feature>
<reference evidence="3 4" key="1">
    <citation type="submission" date="2019-08" db="EMBL/GenBank/DDBJ databases">
        <title>Bacillus genomes from the desert of Cuatro Cienegas, Coahuila.</title>
        <authorList>
            <person name="Olmedo-Alvarez G."/>
        </authorList>
    </citation>
    <scope>NUCLEOTIDE SEQUENCE [LARGE SCALE GENOMIC DNA]</scope>
    <source>
        <strain evidence="3 4">CH446_14T</strain>
    </source>
</reference>
<organism evidence="3 4">
    <name type="scientific">Bacillus infantis</name>
    <dbReference type="NCBI Taxonomy" id="324767"/>
    <lineage>
        <taxon>Bacteria</taxon>
        <taxon>Bacillati</taxon>
        <taxon>Bacillota</taxon>
        <taxon>Bacilli</taxon>
        <taxon>Bacillales</taxon>
        <taxon>Bacillaceae</taxon>
        <taxon>Bacillus</taxon>
    </lineage>
</organism>
<feature type="transmembrane region" description="Helical" evidence="1">
    <location>
        <begin position="185"/>
        <end position="204"/>
    </location>
</feature>
<dbReference type="GO" id="GO:0016020">
    <property type="term" value="C:membrane"/>
    <property type="evidence" value="ECO:0007669"/>
    <property type="project" value="TreeGrafter"/>
</dbReference>
<dbReference type="InterPro" id="IPR012171">
    <property type="entry name" value="Fatty_acid_desaturase"/>
</dbReference>
<evidence type="ECO:0000313" key="3">
    <source>
        <dbReference type="EMBL" id="TYS51902.1"/>
    </source>
</evidence>
<comment type="caution">
    <text evidence="3">The sequence shown here is derived from an EMBL/GenBank/DDBJ whole genome shotgun (WGS) entry which is preliminary data.</text>
</comment>
<dbReference type="Proteomes" id="UP000322139">
    <property type="component" value="Unassembled WGS sequence"/>
</dbReference>
<dbReference type="CDD" id="cd03507">
    <property type="entry name" value="Delta12-FADS-like"/>
    <property type="match status" value="1"/>
</dbReference>
<feature type="transmembrane region" description="Helical" evidence="1">
    <location>
        <begin position="51"/>
        <end position="71"/>
    </location>
</feature>
<dbReference type="GO" id="GO:0016717">
    <property type="term" value="F:oxidoreductase activity, acting on paired donors, with oxidation of a pair of donors resulting in the reduction of molecular oxygen to two molecules of water"/>
    <property type="evidence" value="ECO:0007669"/>
    <property type="project" value="TreeGrafter"/>
</dbReference>
<dbReference type="GO" id="GO:0006629">
    <property type="term" value="P:lipid metabolic process"/>
    <property type="evidence" value="ECO:0007669"/>
    <property type="project" value="InterPro"/>
</dbReference>
<keyword evidence="1" id="KW-0812">Transmembrane</keyword>
<name>A0A5D4RQW7_9BACI</name>
<feature type="domain" description="Fatty acid desaturase" evidence="2">
    <location>
        <begin position="57"/>
        <end position="293"/>
    </location>
</feature>
<sequence>MDKKTSKPGKLSRKNITPYEKADTKSSIIQLMNTLVPFFLIWYLAYETMQISYLITFILTVVNAGFLVRIFIIFHDCCHNSFFKSKKANEVLGMITGVMTLFPFHQWRHSHSVHHATSGNLNKRGTGDIWVMTVDEYLDASFWQRMQYRAYRNPLVMFGLGPIYEFLIAQRFNRKGARSKERMNTYLTNILIVLVIAFMCWLVGWKAFLLIQGPIFYISGALGIWLFYVQHQFEDSYYEYDKEWEFVRAAVDGSSFYKLPKLLQWLTGNIGFHHVHHLSPRVPNYYLEDAHNKEPLLNNVQTITLSTSLKSLKYRLWDEQSRSFVSFREIHHLLKAQKKKSISV</sequence>
<evidence type="ECO:0000259" key="2">
    <source>
        <dbReference type="Pfam" id="PF00487"/>
    </source>
</evidence>
<proteinExistence type="predicted"/>
<dbReference type="PANTHER" id="PTHR19353:SF73">
    <property type="entry name" value="FATTY ACID DESATURASE"/>
    <property type="match status" value="1"/>
</dbReference>
<dbReference type="Pfam" id="PF00487">
    <property type="entry name" value="FA_desaturase"/>
    <property type="match status" value="1"/>
</dbReference>
<accession>A0A5D4RQW7</accession>
<feature type="transmembrane region" description="Helical" evidence="1">
    <location>
        <begin position="28"/>
        <end position="45"/>
    </location>
</feature>
<gene>
    <name evidence="3" type="ORF">FZD51_00150</name>
</gene>
<dbReference type="EMBL" id="VTER01000001">
    <property type="protein sequence ID" value="TYS51902.1"/>
    <property type="molecule type" value="Genomic_DNA"/>
</dbReference>
<protein>
    <submittedName>
        <fullName evidence="3">Fatty acid desaturase</fullName>
    </submittedName>
</protein>
<keyword evidence="1" id="KW-1133">Transmembrane helix</keyword>
<evidence type="ECO:0000313" key="4">
    <source>
        <dbReference type="Proteomes" id="UP000322139"/>
    </source>
</evidence>
<dbReference type="RefSeq" id="WP_148972894.1">
    <property type="nucleotide sequence ID" value="NZ_JBNIKT010000010.1"/>
</dbReference>
<keyword evidence="1" id="KW-0472">Membrane</keyword>
<dbReference type="AlphaFoldDB" id="A0A5D4RQW7"/>
<evidence type="ECO:0000256" key="1">
    <source>
        <dbReference type="SAM" id="Phobius"/>
    </source>
</evidence>